<sequence>MPYLDVTGTFDPDSFEAEVIGLATSLGDHDSGSHLHQRGQLLYARRGCIRITLADRLCLLPPSRAVWIPPQTAHRAVMQQTVDYRSLWFRPDLSASLPEDVRVIDVRPLLRAVLESIALADFHEDWRGGRHAHLLGLCIHEICGAPQEAMLLPLPSDRRLASLTAHLDRMPPELQVLEAAVGASGKTITRIFQKETGMGYQQWRQQWRLMRAIELLATGHSITYTAAELEFSSDSVFIAFFRTMLGCTPGSYLHRSQQV</sequence>
<dbReference type="SUPFAM" id="SSF46689">
    <property type="entry name" value="Homeodomain-like"/>
    <property type="match status" value="1"/>
</dbReference>
<dbReference type="SMART" id="SM00342">
    <property type="entry name" value="HTH_ARAC"/>
    <property type="match status" value="1"/>
</dbReference>
<dbReference type="InterPro" id="IPR011051">
    <property type="entry name" value="RmlC_Cupin_sf"/>
</dbReference>
<comment type="caution">
    <text evidence="5">The sequence shown here is derived from an EMBL/GenBank/DDBJ whole genome shotgun (WGS) entry which is preliminary data.</text>
</comment>
<name>A0ABN7HTC8_9BURK</name>
<accession>A0ABN7HTC8</accession>
<dbReference type="InterPro" id="IPR003313">
    <property type="entry name" value="AraC-bd"/>
</dbReference>
<feature type="domain" description="HTH araC/xylS-type" evidence="4">
    <location>
        <begin position="157"/>
        <end position="255"/>
    </location>
</feature>
<keyword evidence="3" id="KW-0804">Transcription</keyword>
<organism evidence="5 6">
    <name type="scientific">Paraburkholderia metrosideri</name>
    <dbReference type="NCBI Taxonomy" id="580937"/>
    <lineage>
        <taxon>Bacteria</taxon>
        <taxon>Pseudomonadati</taxon>
        <taxon>Pseudomonadota</taxon>
        <taxon>Betaproteobacteria</taxon>
        <taxon>Burkholderiales</taxon>
        <taxon>Burkholderiaceae</taxon>
        <taxon>Paraburkholderia</taxon>
    </lineage>
</organism>
<dbReference type="Pfam" id="PF12833">
    <property type="entry name" value="HTH_18"/>
    <property type="match status" value="1"/>
</dbReference>
<dbReference type="RefSeq" id="WP_201642662.1">
    <property type="nucleotide sequence ID" value="NZ_CAJHCP010000005.1"/>
</dbReference>
<keyword evidence="1" id="KW-0805">Transcription regulation</keyword>
<reference evidence="5 6" key="1">
    <citation type="submission" date="2020-10" db="EMBL/GenBank/DDBJ databases">
        <authorList>
            <person name="Peeters C."/>
        </authorList>
    </citation>
    <scope>NUCLEOTIDE SEQUENCE [LARGE SCALE GENOMIC DNA]</scope>
    <source>
        <strain evidence="5 6">LMG 28140</strain>
    </source>
</reference>
<dbReference type="Pfam" id="PF02311">
    <property type="entry name" value="AraC_binding"/>
    <property type="match status" value="1"/>
</dbReference>
<gene>
    <name evidence="5" type="primary">nimR_5</name>
    <name evidence="5" type="ORF">LMG28140_02578</name>
</gene>
<dbReference type="InterPro" id="IPR009057">
    <property type="entry name" value="Homeodomain-like_sf"/>
</dbReference>
<dbReference type="EMBL" id="CAJHCP010000005">
    <property type="protein sequence ID" value="CAD6532064.1"/>
    <property type="molecule type" value="Genomic_DNA"/>
</dbReference>
<dbReference type="CDD" id="cd06124">
    <property type="entry name" value="cupin_NimR-like_N"/>
    <property type="match status" value="1"/>
</dbReference>
<dbReference type="PANTHER" id="PTHR11019:SF159">
    <property type="entry name" value="TRANSCRIPTIONAL REGULATOR-RELATED"/>
    <property type="match status" value="1"/>
</dbReference>
<evidence type="ECO:0000256" key="3">
    <source>
        <dbReference type="ARBA" id="ARBA00023163"/>
    </source>
</evidence>
<dbReference type="Gene3D" id="1.10.10.60">
    <property type="entry name" value="Homeodomain-like"/>
    <property type="match status" value="1"/>
</dbReference>
<keyword evidence="6" id="KW-1185">Reference proteome</keyword>
<keyword evidence="2" id="KW-0238">DNA-binding</keyword>
<evidence type="ECO:0000256" key="2">
    <source>
        <dbReference type="ARBA" id="ARBA00023125"/>
    </source>
</evidence>
<evidence type="ECO:0000313" key="6">
    <source>
        <dbReference type="Proteomes" id="UP000598032"/>
    </source>
</evidence>
<proteinExistence type="predicted"/>
<dbReference type="Proteomes" id="UP000598032">
    <property type="component" value="Unassembled WGS sequence"/>
</dbReference>
<protein>
    <submittedName>
        <fullName evidence="5">HTH-type transcriptional regulator NimR</fullName>
    </submittedName>
</protein>
<dbReference type="PANTHER" id="PTHR11019">
    <property type="entry name" value="HTH-TYPE TRANSCRIPTIONAL REGULATOR NIMR"/>
    <property type="match status" value="1"/>
</dbReference>
<evidence type="ECO:0000259" key="4">
    <source>
        <dbReference type="PROSITE" id="PS01124"/>
    </source>
</evidence>
<evidence type="ECO:0000256" key="1">
    <source>
        <dbReference type="ARBA" id="ARBA00023015"/>
    </source>
</evidence>
<evidence type="ECO:0000313" key="5">
    <source>
        <dbReference type="EMBL" id="CAD6532064.1"/>
    </source>
</evidence>
<dbReference type="PROSITE" id="PS01124">
    <property type="entry name" value="HTH_ARAC_FAMILY_2"/>
    <property type="match status" value="1"/>
</dbReference>
<dbReference type="SUPFAM" id="SSF51182">
    <property type="entry name" value="RmlC-like cupins"/>
    <property type="match status" value="1"/>
</dbReference>
<dbReference type="InterPro" id="IPR018060">
    <property type="entry name" value="HTH_AraC"/>
</dbReference>